<evidence type="ECO:0000313" key="3">
    <source>
        <dbReference type="EMBL" id="PRT52852.1"/>
    </source>
</evidence>
<dbReference type="Gene3D" id="3.40.50.1820">
    <property type="entry name" value="alpha/beta hydrolase"/>
    <property type="match status" value="1"/>
</dbReference>
<dbReference type="EMBL" id="NDIQ01000001">
    <property type="protein sequence ID" value="PRT52852.1"/>
    <property type="molecule type" value="Genomic_DNA"/>
</dbReference>
<organism evidence="3 4">
    <name type="scientific">Wickerhamiella sorbophila</name>
    <dbReference type="NCBI Taxonomy" id="45607"/>
    <lineage>
        <taxon>Eukaryota</taxon>
        <taxon>Fungi</taxon>
        <taxon>Dikarya</taxon>
        <taxon>Ascomycota</taxon>
        <taxon>Saccharomycotina</taxon>
        <taxon>Dipodascomycetes</taxon>
        <taxon>Dipodascales</taxon>
        <taxon>Trichomonascaceae</taxon>
        <taxon>Wickerhamiella</taxon>
    </lineage>
</organism>
<proteinExistence type="predicted"/>
<dbReference type="AlphaFoldDB" id="A0A2T0FCX0"/>
<dbReference type="PANTHER" id="PTHR48081">
    <property type="entry name" value="AB HYDROLASE SUPERFAMILY PROTEIN C4A8.06C"/>
    <property type="match status" value="1"/>
</dbReference>
<sequence>MTQYGSHPRQRLWVRPGSKRGGNWLIVIHGGAWRDPKQSEKSGQFCANSLAALFEGVASVTYRLAPEYKFPTQPEDVRDAIDYLHKEYAFEKIVLAGHSAGAYISGEITAWDWCPVPVALVVGIEGIYNLLDLLKEYPDYTDMIADCFGHAHETMVRADPDWSSVPLCAVHSVEDELLTLRQPELVSSEIIKLPHGKHDEVFETIDLLPRVRERILSAL</sequence>
<dbReference type="InterPro" id="IPR050300">
    <property type="entry name" value="GDXG_lipolytic_enzyme"/>
</dbReference>
<dbReference type="InterPro" id="IPR029058">
    <property type="entry name" value="AB_hydrolase_fold"/>
</dbReference>
<dbReference type="Proteomes" id="UP000238350">
    <property type="component" value="Unassembled WGS sequence"/>
</dbReference>
<accession>A0A2T0FCX0</accession>
<protein>
    <submittedName>
        <fullName evidence="3">Kynurenine formamidase</fullName>
    </submittedName>
</protein>
<dbReference type="GeneID" id="36514221"/>
<keyword evidence="1" id="KW-0378">Hydrolase</keyword>
<name>A0A2T0FCX0_9ASCO</name>
<evidence type="ECO:0000259" key="2">
    <source>
        <dbReference type="Pfam" id="PF07859"/>
    </source>
</evidence>
<evidence type="ECO:0000256" key="1">
    <source>
        <dbReference type="ARBA" id="ARBA00022801"/>
    </source>
</evidence>
<dbReference type="RefSeq" id="XP_024662798.1">
    <property type="nucleotide sequence ID" value="XM_024807030.1"/>
</dbReference>
<dbReference type="PANTHER" id="PTHR48081:SF33">
    <property type="entry name" value="KYNURENINE FORMAMIDASE"/>
    <property type="match status" value="1"/>
</dbReference>
<reference evidence="3 4" key="1">
    <citation type="submission" date="2017-04" db="EMBL/GenBank/DDBJ databases">
        <title>Genome sequencing of [Candida] sorbophila.</title>
        <authorList>
            <person name="Ahn J.O."/>
        </authorList>
    </citation>
    <scope>NUCLEOTIDE SEQUENCE [LARGE SCALE GENOMIC DNA]</scope>
    <source>
        <strain evidence="3 4">DS02</strain>
    </source>
</reference>
<comment type="caution">
    <text evidence="3">The sequence shown here is derived from an EMBL/GenBank/DDBJ whole genome shotgun (WGS) entry which is preliminary data.</text>
</comment>
<dbReference type="SUPFAM" id="SSF53474">
    <property type="entry name" value="alpha/beta-Hydrolases"/>
    <property type="match status" value="1"/>
</dbReference>
<dbReference type="InterPro" id="IPR013094">
    <property type="entry name" value="AB_hydrolase_3"/>
</dbReference>
<dbReference type="OrthoDB" id="420264at2759"/>
<dbReference type="STRING" id="45607.A0A2T0FCX0"/>
<dbReference type="GO" id="GO:0016787">
    <property type="term" value="F:hydrolase activity"/>
    <property type="evidence" value="ECO:0007669"/>
    <property type="project" value="UniProtKB-KW"/>
</dbReference>
<feature type="domain" description="Alpha/beta hydrolase fold-3" evidence="2">
    <location>
        <begin position="25"/>
        <end position="108"/>
    </location>
</feature>
<gene>
    <name evidence="3" type="ORF">B9G98_00472</name>
</gene>
<dbReference type="Pfam" id="PF07859">
    <property type="entry name" value="Abhydrolase_3"/>
    <property type="match status" value="1"/>
</dbReference>
<evidence type="ECO:0000313" key="4">
    <source>
        <dbReference type="Proteomes" id="UP000238350"/>
    </source>
</evidence>
<keyword evidence="4" id="KW-1185">Reference proteome</keyword>